<dbReference type="SUPFAM" id="SSF51658">
    <property type="entry name" value="Xylose isomerase-like"/>
    <property type="match status" value="1"/>
</dbReference>
<comment type="caution">
    <text evidence="2">The sequence shown here is derived from an EMBL/GenBank/DDBJ whole genome shotgun (WGS) entry which is preliminary data.</text>
</comment>
<protein>
    <submittedName>
        <fullName evidence="2">TIM barrel protein</fullName>
    </submittedName>
</protein>
<name>A0A7X3CT96_9BACL</name>
<reference evidence="2 3" key="1">
    <citation type="submission" date="2019-11" db="EMBL/GenBank/DDBJ databases">
        <title>Draft genome sequences of five Paenibacillus species of dairy origin.</title>
        <authorList>
            <person name="Olajide A.M."/>
            <person name="Chen S."/>
            <person name="Lapointe G."/>
        </authorList>
    </citation>
    <scope>NUCLEOTIDE SEQUENCE [LARGE SCALE GENOMIC DNA]</scope>
    <source>
        <strain evidence="2 3">2CS3</strain>
    </source>
</reference>
<gene>
    <name evidence="2" type="ORF">GNP93_16145</name>
</gene>
<dbReference type="PANTHER" id="PTHR12110:SF41">
    <property type="entry name" value="INOSOSE DEHYDRATASE"/>
    <property type="match status" value="1"/>
</dbReference>
<dbReference type="InterPro" id="IPR013022">
    <property type="entry name" value="Xyl_isomerase-like_TIM-brl"/>
</dbReference>
<sequence>MGKMGIALQLYTLRGEAEADFRGMLRKVAELGFEGVEFAGYGGVPAEEMNALLQELGLRAVGGHVGLQRLQSGLQGEIDYLKAIGGKYIICPYVSPDTNEEGWKSVIAELQAYGEEVRRQGLAFGYHNHEFEFEAKLGPSLIFDAIFESTSPETLLVEMDVCWVMRGGQDPLAYIRKYAGRLPLIHLKDFKYEGDGVQTLELGQGIVPLNDVIEAASETGVEWLIVEQDHCQNPPLVSVANSLNWLKQHDVQQA</sequence>
<evidence type="ECO:0000259" key="1">
    <source>
        <dbReference type="Pfam" id="PF01261"/>
    </source>
</evidence>
<dbReference type="PANTHER" id="PTHR12110">
    <property type="entry name" value="HYDROXYPYRUVATE ISOMERASE"/>
    <property type="match status" value="1"/>
</dbReference>
<feature type="domain" description="Xylose isomerase-like TIM barrel" evidence="1">
    <location>
        <begin position="25"/>
        <end position="248"/>
    </location>
</feature>
<dbReference type="Proteomes" id="UP000450917">
    <property type="component" value="Unassembled WGS sequence"/>
</dbReference>
<organism evidence="2 3">
    <name type="scientific">Paenibacillus validus</name>
    <dbReference type="NCBI Taxonomy" id="44253"/>
    <lineage>
        <taxon>Bacteria</taxon>
        <taxon>Bacillati</taxon>
        <taxon>Bacillota</taxon>
        <taxon>Bacilli</taxon>
        <taxon>Bacillales</taxon>
        <taxon>Paenibacillaceae</taxon>
        <taxon>Paenibacillus</taxon>
    </lineage>
</organism>
<proteinExistence type="predicted"/>
<evidence type="ECO:0000313" key="2">
    <source>
        <dbReference type="EMBL" id="MUG72202.1"/>
    </source>
</evidence>
<dbReference type="Pfam" id="PF01261">
    <property type="entry name" value="AP_endonuc_2"/>
    <property type="match status" value="1"/>
</dbReference>
<dbReference type="Gene3D" id="3.20.20.150">
    <property type="entry name" value="Divalent-metal-dependent TIM barrel enzymes"/>
    <property type="match status" value="1"/>
</dbReference>
<evidence type="ECO:0000313" key="3">
    <source>
        <dbReference type="Proteomes" id="UP000450917"/>
    </source>
</evidence>
<dbReference type="InterPro" id="IPR050312">
    <property type="entry name" value="IolE/XylAMocC-like"/>
</dbReference>
<dbReference type="InterPro" id="IPR036237">
    <property type="entry name" value="Xyl_isomerase-like_sf"/>
</dbReference>
<dbReference type="AlphaFoldDB" id="A0A7X3CT96"/>
<dbReference type="RefSeq" id="WP_054797489.1">
    <property type="nucleotide sequence ID" value="NZ_JARTHJ010000115.1"/>
</dbReference>
<accession>A0A7X3CT96</accession>
<keyword evidence="3" id="KW-1185">Reference proteome</keyword>
<dbReference type="EMBL" id="WNZX01000013">
    <property type="protein sequence ID" value="MUG72202.1"/>
    <property type="molecule type" value="Genomic_DNA"/>
</dbReference>